<dbReference type="KEGG" id="msei:MSEDJ_57580"/>
<dbReference type="EMBL" id="AP022588">
    <property type="protein sequence ID" value="BBY31662.1"/>
    <property type="molecule type" value="Genomic_DNA"/>
</dbReference>
<sequence length="105" mass="10340">MYDVGRSVLSLVERSHHIEEIRNVNAHASNAKPLAAIIGGVAVTAAAVIGGVLQSASDAGPVAGDMSTGVTVTATKAPSEAPIPAAAPEIKGPAPLPAEEQGLPG</sequence>
<accession>A0A7I7QZC8</accession>
<name>A0A7I7QZC8_9MYCO</name>
<keyword evidence="3" id="KW-1185">Reference proteome</keyword>
<reference evidence="2 3" key="1">
    <citation type="journal article" date="2019" name="Emerg. Microbes Infect.">
        <title>Comprehensive subspecies identification of 175 nontuberculous mycobacteria species based on 7547 genomic profiles.</title>
        <authorList>
            <person name="Matsumoto Y."/>
            <person name="Kinjo T."/>
            <person name="Motooka D."/>
            <person name="Nabeya D."/>
            <person name="Jung N."/>
            <person name="Uechi K."/>
            <person name="Horii T."/>
            <person name="Iida T."/>
            <person name="Fujita J."/>
            <person name="Nakamura S."/>
        </authorList>
    </citation>
    <scope>NUCLEOTIDE SEQUENCE [LARGE SCALE GENOMIC DNA]</scope>
    <source>
        <strain evidence="2 3">JCM 17899</strain>
    </source>
</reference>
<protein>
    <submittedName>
        <fullName evidence="2">Uncharacterized protein</fullName>
    </submittedName>
</protein>
<evidence type="ECO:0000313" key="2">
    <source>
        <dbReference type="EMBL" id="BBY31662.1"/>
    </source>
</evidence>
<evidence type="ECO:0000256" key="1">
    <source>
        <dbReference type="SAM" id="MobiDB-lite"/>
    </source>
</evidence>
<organism evidence="2 3">
    <name type="scientific">Mycolicibacterium sediminis</name>
    <dbReference type="NCBI Taxonomy" id="1286180"/>
    <lineage>
        <taxon>Bacteria</taxon>
        <taxon>Bacillati</taxon>
        <taxon>Actinomycetota</taxon>
        <taxon>Actinomycetes</taxon>
        <taxon>Mycobacteriales</taxon>
        <taxon>Mycobacteriaceae</taxon>
        <taxon>Mycolicibacterium</taxon>
    </lineage>
</organism>
<evidence type="ECO:0000313" key="3">
    <source>
        <dbReference type="Proteomes" id="UP000467193"/>
    </source>
</evidence>
<gene>
    <name evidence="2" type="ORF">MSEDJ_57580</name>
</gene>
<proteinExistence type="predicted"/>
<dbReference type="AlphaFoldDB" id="A0A7I7QZC8"/>
<dbReference type="Proteomes" id="UP000467193">
    <property type="component" value="Chromosome"/>
</dbReference>
<feature type="region of interest" description="Disordered" evidence="1">
    <location>
        <begin position="79"/>
        <end position="105"/>
    </location>
</feature>
<feature type="compositionally biased region" description="Low complexity" evidence="1">
    <location>
        <begin position="79"/>
        <end position="93"/>
    </location>
</feature>